<keyword evidence="6 7" id="KW-0407">Ion channel</keyword>
<keyword evidence="1 7" id="KW-0813">Transport</keyword>
<keyword evidence="2 7" id="KW-0633">Potassium transport</keyword>
<keyword evidence="9" id="KW-1133">Transmembrane helix</keyword>
<dbReference type="GO" id="GO:0034765">
    <property type="term" value="P:regulation of monoatomic ion transmembrane transport"/>
    <property type="evidence" value="ECO:0007669"/>
    <property type="project" value="TreeGrafter"/>
</dbReference>
<dbReference type="InterPro" id="IPR040445">
    <property type="entry name" value="Kir_TM"/>
</dbReference>
<evidence type="ECO:0000256" key="8">
    <source>
        <dbReference type="SAM" id="MobiDB-lite"/>
    </source>
</evidence>
<dbReference type="AlphaFoldDB" id="A0AB34K3L1"/>
<feature type="region of interest" description="Disordered" evidence="8">
    <location>
        <begin position="625"/>
        <end position="649"/>
    </location>
</feature>
<dbReference type="Pfam" id="PF01007">
    <property type="entry name" value="IRK"/>
    <property type="match status" value="1"/>
</dbReference>
<evidence type="ECO:0000256" key="2">
    <source>
        <dbReference type="ARBA" id="ARBA00022538"/>
    </source>
</evidence>
<dbReference type="InterPro" id="IPR014756">
    <property type="entry name" value="Ig_E-set"/>
</dbReference>
<feature type="compositionally biased region" description="Pro residues" evidence="8">
    <location>
        <begin position="396"/>
        <end position="412"/>
    </location>
</feature>
<organism evidence="11 12">
    <name type="scientific">Prymnesium parvum</name>
    <name type="common">Toxic golden alga</name>
    <dbReference type="NCBI Taxonomy" id="97485"/>
    <lineage>
        <taxon>Eukaryota</taxon>
        <taxon>Haptista</taxon>
        <taxon>Haptophyta</taxon>
        <taxon>Prymnesiophyceae</taxon>
        <taxon>Prymnesiales</taxon>
        <taxon>Prymnesiaceae</taxon>
        <taxon>Prymnesium</taxon>
    </lineage>
</organism>
<gene>
    <name evidence="11" type="ORF">AB1Y20_009348</name>
</gene>
<keyword evidence="5 7" id="KW-0406">Ion transport</keyword>
<dbReference type="Gene3D" id="2.60.40.1400">
    <property type="entry name" value="G protein-activated inward rectifier potassium channel 1"/>
    <property type="match status" value="1"/>
</dbReference>
<dbReference type="GO" id="GO:0005886">
    <property type="term" value="C:plasma membrane"/>
    <property type="evidence" value="ECO:0007669"/>
    <property type="project" value="TreeGrafter"/>
</dbReference>
<evidence type="ECO:0000259" key="10">
    <source>
        <dbReference type="Pfam" id="PF01007"/>
    </source>
</evidence>
<evidence type="ECO:0000256" key="4">
    <source>
        <dbReference type="ARBA" id="ARBA00022958"/>
    </source>
</evidence>
<feature type="region of interest" description="Disordered" evidence="8">
    <location>
        <begin position="1"/>
        <end position="55"/>
    </location>
</feature>
<dbReference type="GO" id="GO:0005242">
    <property type="term" value="F:inward rectifier potassium channel activity"/>
    <property type="evidence" value="ECO:0007669"/>
    <property type="project" value="InterPro"/>
</dbReference>
<dbReference type="SUPFAM" id="SSF81324">
    <property type="entry name" value="Voltage-gated potassium channels"/>
    <property type="match status" value="1"/>
</dbReference>
<dbReference type="InterPro" id="IPR016449">
    <property type="entry name" value="K_chnl_inward-rec_Kir"/>
</dbReference>
<keyword evidence="7 9" id="KW-0812">Transmembrane</keyword>
<evidence type="ECO:0000256" key="6">
    <source>
        <dbReference type="ARBA" id="ARBA00023303"/>
    </source>
</evidence>
<dbReference type="GO" id="GO:1990573">
    <property type="term" value="P:potassium ion import across plasma membrane"/>
    <property type="evidence" value="ECO:0007669"/>
    <property type="project" value="TreeGrafter"/>
</dbReference>
<dbReference type="InterPro" id="IPR013518">
    <property type="entry name" value="K_chnl_inward-rec_Kir_cyto"/>
</dbReference>
<accession>A0AB34K3L1</accession>
<evidence type="ECO:0000256" key="7">
    <source>
        <dbReference type="RuleBase" id="RU003822"/>
    </source>
</evidence>
<evidence type="ECO:0000256" key="5">
    <source>
        <dbReference type="ARBA" id="ARBA00023065"/>
    </source>
</evidence>
<dbReference type="SUPFAM" id="SSF81296">
    <property type="entry name" value="E set domains"/>
    <property type="match status" value="1"/>
</dbReference>
<dbReference type="PANTHER" id="PTHR11767:SF103">
    <property type="entry name" value="POTASSIUM CHANNEL INWARDLY RECTIFYING TRANSMEMBRANE DOMAIN-CONTAINING PROTEIN"/>
    <property type="match status" value="1"/>
</dbReference>
<reference evidence="11 12" key="1">
    <citation type="journal article" date="2024" name="Science">
        <title>Giant polyketide synthase enzymes in the biosynthesis of giant marine polyether toxins.</title>
        <authorList>
            <person name="Fallon T.R."/>
            <person name="Shende V.V."/>
            <person name="Wierzbicki I.H."/>
            <person name="Pendleton A.L."/>
            <person name="Watervoot N.F."/>
            <person name="Auber R.P."/>
            <person name="Gonzalez D.J."/>
            <person name="Wisecaver J.H."/>
            <person name="Moore B.S."/>
        </authorList>
    </citation>
    <scope>NUCLEOTIDE SEQUENCE [LARGE SCALE GENOMIC DNA]</scope>
    <source>
        <strain evidence="11 12">12B1</strain>
    </source>
</reference>
<dbReference type="PANTHER" id="PTHR11767">
    <property type="entry name" value="INWARD RECTIFIER POTASSIUM CHANNEL"/>
    <property type="match status" value="1"/>
</dbReference>
<feature type="region of interest" description="Disordered" evidence="8">
    <location>
        <begin position="396"/>
        <end position="492"/>
    </location>
</feature>
<proteinExistence type="inferred from homology"/>
<evidence type="ECO:0000313" key="12">
    <source>
        <dbReference type="Proteomes" id="UP001515480"/>
    </source>
</evidence>
<keyword evidence="3 7" id="KW-0851">Voltage-gated channel</keyword>
<evidence type="ECO:0000256" key="3">
    <source>
        <dbReference type="ARBA" id="ARBA00022882"/>
    </source>
</evidence>
<sequence>MRHEPDAAAPPSAHRLRPADSPLAPLARSCSYVQPDRPHARATIEQSTSEGHMGAPAAPFFAWLRQRRHTASPSPTTRTSAAARPLLRASSSGALTRGSPPHSAVSRSSFFNMAAQLTENDGDEPFEANPGSFFTPEVGKPASHRLIQRDRPFCQASGKFHMERRSHLFNRLARRDWFHVVLSMPTKYSFIIFFAVYTIAIIFFAFCYIIADHACANDVDPDSILDFRKAFAFSLETMTTIGYGLPSDRHNHDYFEGCWALPIIVHFQAMVFMMMNALFVGLLFTRLARGSNRSAMIVFTNKACIRCCHGHFYFLFQERCRLPPAVGECSFFTYHPVVEAHVRVYAVLHEQSTEMHALFQTRVMRITNPNDELGGMLFLPTPQVVTHQIDRWSPLFPPSAYGPPSGPRPPLFPGLVGRDSDSPQQVRKAKSVANPASSTPRAPLPVRPFMVPTEVLRSHGGSAPSLPVEDQLGGGLHEQQGNGELPMSRITGSTETLPHCVDRCGDAQLAQHPPTCRASHGPDGMQTPRDEIAPACTPTTQTLATSPLLARASPSAELRAEVSPAPPMIPSEAAQPLLQGLEEASDGNDAPSAAPPSCSSALASLGLKGVSIRGWSALRARCLPTSSEAPGQTEPPPQPPKPNRSENASGSVRIQEMLQLREKIRSHISTSEVEVIVLVEAIDPHSGLNFQESLD</sequence>
<protein>
    <recommendedName>
        <fullName evidence="10">Potassium channel inwardly rectifying transmembrane domain-containing protein</fullName>
    </recommendedName>
</protein>
<keyword evidence="12" id="KW-1185">Reference proteome</keyword>
<dbReference type="GO" id="GO:0034702">
    <property type="term" value="C:monoatomic ion channel complex"/>
    <property type="evidence" value="ECO:0007669"/>
    <property type="project" value="UniProtKB-KW"/>
</dbReference>
<feature type="compositionally biased region" description="Pro residues" evidence="8">
    <location>
        <begin position="633"/>
        <end position="642"/>
    </location>
</feature>
<feature type="domain" description="Potassium channel inwardly rectifying transmembrane" evidence="10">
    <location>
        <begin position="175"/>
        <end position="289"/>
    </location>
</feature>
<comment type="similarity">
    <text evidence="7">Belongs to the inward rectifier-type potassium channel (TC 1.A.2.1) family.</text>
</comment>
<feature type="transmembrane region" description="Helical" evidence="9">
    <location>
        <begin position="188"/>
        <end position="211"/>
    </location>
</feature>
<feature type="transmembrane region" description="Helical" evidence="9">
    <location>
        <begin position="259"/>
        <end position="284"/>
    </location>
</feature>
<evidence type="ECO:0000313" key="11">
    <source>
        <dbReference type="EMBL" id="KAL1527977.1"/>
    </source>
</evidence>
<comment type="subcellular location">
    <subcellularLocation>
        <location evidence="7">Membrane</location>
        <topology evidence="7">Multi-pass membrane protein</topology>
    </subcellularLocation>
</comment>
<name>A0AB34K3L1_PRYPA</name>
<comment type="caution">
    <text evidence="11">The sequence shown here is derived from an EMBL/GenBank/DDBJ whole genome shotgun (WGS) entry which is preliminary data.</text>
</comment>
<keyword evidence="9" id="KW-0472">Membrane</keyword>
<dbReference type="Proteomes" id="UP001515480">
    <property type="component" value="Unassembled WGS sequence"/>
</dbReference>
<evidence type="ECO:0000256" key="1">
    <source>
        <dbReference type="ARBA" id="ARBA00022448"/>
    </source>
</evidence>
<dbReference type="Gene3D" id="1.10.287.70">
    <property type="match status" value="1"/>
</dbReference>
<keyword evidence="4 7" id="KW-0630">Potassium</keyword>
<evidence type="ECO:0000256" key="9">
    <source>
        <dbReference type="SAM" id="Phobius"/>
    </source>
</evidence>
<feature type="region of interest" description="Disordered" evidence="8">
    <location>
        <begin position="512"/>
        <end position="571"/>
    </location>
</feature>
<dbReference type="EMBL" id="JBGBPQ010000002">
    <property type="protein sequence ID" value="KAL1527977.1"/>
    <property type="molecule type" value="Genomic_DNA"/>
</dbReference>